<protein>
    <submittedName>
        <fullName evidence="2">Uncharacterized protein</fullName>
    </submittedName>
</protein>
<dbReference type="Proteomes" id="UP001286313">
    <property type="component" value="Unassembled WGS sequence"/>
</dbReference>
<feature type="compositionally biased region" description="Basic and acidic residues" evidence="1">
    <location>
        <begin position="127"/>
        <end position="140"/>
    </location>
</feature>
<sequence>MGQQEYTPHLQQPSIIPLVQTLMKVPGVDQDIGKGYEMSRYSLLTNVIRPCRDNHGEPKQQGTQQKEKGDETKKQKESLKKEQQETKVEMKEKGDETKKQKESLKKEQQETKEETKEDQPPPLVCKKQKETLKKEEEISR</sequence>
<dbReference type="EMBL" id="JAWQEG010005179">
    <property type="protein sequence ID" value="KAK3858890.1"/>
    <property type="molecule type" value="Genomic_DNA"/>
</dbReference>
<feature type="region of interest" description="Disordered" evidence="1">
    <location>
        <begin position="49"/>
        <end position="140"/>
    </location>
</feature>
<gene>
    <name evidence="2" type="ORF">Pcinc_034948</name>
</gene>
<organism evidence="2 3">
    <name type="scientific">Petrolisthes cinctipes</name>
    <name type="common">Flat porcelain crab</name>
    <dbReference type="NCBI Taxonomy" id="88211"/>
    <lineage>
        <taxon>Eukaryota</taxon>
        <taxon>Metazoa</taxon>
        <taxon>Ecdysozoa</taxon>
        <taxon>Arthropoda</taxon>
        <taxon>Crustacea</taxon>
        <taxon>Multicrustacea</taxon>
        <taxon>Malacostraca</taxon>
        <taxon>Eumalacostraca</taxon>
        <taxon>Eucarida</taxon>
        <taxon>Decapoda</taxon>
        <taxon>Pleocyemata</taxon>
        <taxon>Anomura</taxon>
        <taxon>Galatheoidea</taxon>
        <taxon>Porcellanidae</taxon>
        <taxon>Petrolisthes</taxon>
    </lineage>
</organism>
<accession>A0AAE1BXR7</accession>
<comment type="caution">
    <text evidence="2">The sequence shown here is derived from an EMBL/GenBank/DDBJ whole genome shotgun (WGS) entry which is preliminary data.</text>
</comment>
<proteinExistence type="predicted"/>
<keyword evidence="3" id="KW-1185">Reference proteome</keyword>
<feature type="compositionally biased region" description="Basic and acidic residues" evidence="1">
    <location>
        <begin position="65"/>
        <end position="119"/>
    </location>
</feature>
<evidence type="ECO:0000256" key="1">
    <source>
        <dbReference type="SAM" id="MobiDB-lite"/>
    </source>
</evidence>
<reference evidence="2" key="1">
    <citation type="submission" date="2023-10" db="EMBL/GenBank/DDBJ databases">
        <title>Genome assemblies of two species of porcelain crab, Petrolisthes cinctipes and Petrolisthes manimaculis (Anomura: Porcellanidae).</title>
        <authorList>
            <person name="Angst P."/>
        </authorList>
    </citation>
    <scope>NUCLEOTIDE SEQUENCE</scope>
    <source>
        <strain evidence="2">PB745_01</strain>
        <tissue evidence="2">Gill</tissue>
    </source>
</reference>
<name>A0AAE1BXR7_PETCI</name>
<evidence type="ECO:0000313" key="2">
    <source>
        <dbReference type="EMBL" id="KAK3858890.1"/>
    </source>
</evidence>
<evidence type="ECO:0000313" key="3">
    <source>
        <dbReference type="Proteomes" id="UP001286313"/>
    </source>
</evidence>
<dbReference type="AlphaFoldDB" id="A0AAE1BXR7"/>